<keyword evidence="1" id="KW-0663">Pyridoxal phosphate</keyword>
<dbReference type="Gene3D" id="3.90.1150.10">
    <property type="entry name" value="Aspartate Aminotransferase, domain 1"/>
    <property type="match status" value="1"/>
</dbReference>
<dbReference type="GO" id="GO:0005737">
    <property type="term" value="C:cytoplasm"/>
    <property type="evidence" value="ECO:0007669"/>
    <property type="project" value="InterPro"/>
</dbReference>
<dbReference type="Proteomes" id="UP000281553">
    <property type="component" value="Unassembled WGS sequence"/>
</dbReference>
<dbReference type="AlphaFoldDB" id="A0A3P7N3G2"/>
<dbReference type="GO" id="GO:0019441">
    <property type="term" value="P:L-tryptophan catabolic process to kynurenine"/>
    <property type="evidence" value="ECO:0007669"/>
    <property type="project" value="TreeGrafter"/>
</dbReference>
<evidence type="ECO:0000313" key="3">
    <source>
        <dbReference type="Proteomes" id="UP000281553"/>
    </source>
</evidence>
<dbReference type="Pfam" id="PF22580">
    <property type="entry name" value="KYNU_C"/>
    <property type="match status" value="1"/>
</dbReference>
<dbReference type="InterPro" id="IPR015422">
    <property type="entry name" value="PyrdxlP-dep_Trfase_small"/>
</dbReference>
<keyword evidence="3" id="KW-1185">Reference proteome</keyword>
<dbReference type="GO" id="GO:0043420">
    <property type="term" value="P:anthranilate metabolic process"/>
    <property type="evidence" value="ECO:0007669"/>
    <property type="project" value="TreeGrafter"/>
</dbReference>
<dbReference type="GO" id="GO:0009435">
    <property type="term" value="P:NAD+ biosynthetic process"/>
    <property type="evidence" value="ECO:0007669"/>
    <property type="project" value="InterPro"/>
</dbReference>
<sequence>MSPIREKSIKLTGFLETLLTQGEFALPANILKIITPLDKTQRGAQLSLEFSVDVDKLYSQLTKHGVICDVRRPNCIRMAPAPLYTSFEDVLKAAKAIHTAVLNLLKQD</sequence>
<evidence type="ECO:0000256" key="1">
    <source>
        <dbReference type="ARBA" id="ARBA00022898"/>
    </source>
</evidence>
<evidence type="ECO:0000313" key="2">
    <source>
        <dbReference type="EMBL" id="VDN36904.1"/>
    </source>
</evidence>
<dbReference type="PANTHER" id="PTHR14084:SF0">
    <property type="entry name" value="KYNURENINASE"/>
    <property type="match status" value="1"/>
</dbReference>
<name>A0A3P7N3G2_DIBLA</name>
<gene>
    <name evidence="2" type="ORF">DILT_LOCUS17170</name>
</gene>
<dbReference type="EMBL" id="UYRU01089816">
    <property type="protein sequence ID" value="VDN36904.1"/>
    <property type="molecule type" value="Genomic_DNA"/>
</dbReference>
<reference evidence="2 3" key="1">
    <citation type="submission" date="2018-11" db="EMBL/GenBank/DDBJ databases">
        <authorList>
            <consortium name="Pathogen Informatics"/>
        </authorList>
    </citation>
    <scope>NUCLEOTIDE SEQUENCE [LARGE SCALE GENOMIC DNA]</scope>
</reference>
<evidence type="ECO:0008006" key="4">
    <source>
        <dbReference type="Google" id="ProtNLM"/>
    </source>
</evidence>
<dbReference type="InterPro" id="IPR010111">
    <property type="entry name" value="Kynureninase"/>
</dbReference>
<dbReference type="OrthoDB" id="5978656at2759"/>
<dbReference type="GO" id="GO:0030429">
    <property type="term" value="F:kynureninase activity"/>
    <property type="evidence" value="ECO:0007669"/>
    <property type="project" value="InterPro"/>
</dbReference>
<dbReference type="GO" id="GO:0030170">
    <property type="term" value="F:pyridoxal phosphate binding"/>
    <property type="evidence" value="ECO:0007669"/>
    <property type="project" value="InterPro"/>
</dbReference>
<protein>
    <recommendedName>
        <fullName evidence="4">Aminotransferase class V domain-containing protein</fullName>
    </recommendedName>
</protein>
<dbReference type="InterPro" id="IPR015424">
    <property type="entry name" value="PyrdxlP-dep_Trfase"/>
</dbReference>
<accession>A0A3P7N3G2</accession>
<dbReference type="PANTHER" id="PTHR14084">
    <property type="entry name" value="KYNURENINASE"/>
    <property type="match status" value="1"/>
</dbReference>
<dbReference type="SUPFAM" id="SSF53383">
    <property type="entry name" value="PLP-dependent transferases"/>
    <property type="match status" value="1"/>
</dbReference>
<proteinExistence type="predicted"/>
<organism evidence="2 3">
    <name type="scientific">Dibothriocephalus latus</name>
    <name type="common">Fish tapeworm</name>
    <name type="synonym">Diphyllobothrium latum</name>
    <dbReference type="NCBI Taxonomy" id="60516"/>
    <lineage>
        <taxon>Eukaryota</taxon>
        <taxon>Metazoa</taxon>
        <taxon>Spiralia</taxon>
        <taxon>Lophotrochozoa</taxon>
        <taxon>Platyhelminthes</taxon>
        <taxon>Cestoda</taxon>
        <taxon>Eucestoda</taxon>
        <taxon>Diphyllobothriidea</taxon>
        <taxon>Diphyllobothriidae</taxon>
        <taxon>Dibothriocephalus</taxon>
    </lineage>
</organism>